<evidence type="ECO:0000313" key="1">
    <source>
        <dbReference type="EMBL" id="RRT83857.1"/>
    </source>
</evidence>
<reference evidence="1 2" key="1">
    <citation type="journal article" date="2014" name="Agronomy (Basel)">
        <title>A Draft Genome Sequence for Ensete ventricosum, the Drought-Tolerant Tree Against Hunger.</title>
        <authorList>
            <person name="Harrison J."/>
            <person name="Moore K.A."/>
            <person name="Paszkiewicz K."/>
            <person name="Jones T."/>
            <person name="Grant M."/>
            <person name="Ambacheew D."/>
            <person name="Muzemil S."/>
            <person name="Studholme D.J."/>
        </authorList>
    </citation>
    <scope>NUCLEOTIDE SEQUENCE [LARGE SCALE GENOMIC DNA]</scope>
</reference>
<proteinExistence type="predicted"/>
<evidence type="ECO:0000313" key="2">
    <source>
        <dbReference type="Proteomes" id="UP000287651"/>
    </source>
</evidence>
<protein>
    <submittedName>
        <fullName evidence="1">Uncharacterized protein</fullName>
    </submittedName>
</protein>
<name>A0A427B5Y3_ENSVE</name>
<comment type="caution">
    <text evidence="1">The sequence shown here is derived from an EMBL/GenBank/DDBJ whole genome shotgun (WGS) entry which is preliminary data.</text>
</comment>
<gene>
    <name evidence="1" type="ORF">B296_00009108</name>
</gene>
<organism evidence="1 2">
    <name type="scientific">Ensete ventricosum</name>
    <name type="common">Abyssinian banana</name>
    <name type="synonym">Musa ensete</name>
    <dbReference type="NCBI Taxonomy" id="4639"/>
    <lineage>
        <taxon>Eukaryota</taxon>
        <taxon>Viridiplantae</taxon>
        <taxon>Streptophyta</taxon>
        <taxon>Embryophyta</taxon>
        <taxon>Tracheophyta</taxon>
        <taxon>Spermatophyta</taxon>
        <taxon>Magnoliopsida</taxon>
        <taxon>Liliopsida</taxon>
        <taxon>Zingiberales</taxon>
        <taxon>Musaceae</taxon>
        <taxon>Ensete</taxon>
    </lineage>
</organism>
<sequence length="76" mass="8434">MRDCHWFGLCYTGLPLVLVAVFTDVQPSLDAVAAFVIDLAPGLDRPQRGRRGYRLCGCHCCTFLLWCVNDVASRSS</sequence>
<dbReference type="EMBL" id="AMZH03000420">
    <property type="protein sequence ID" value="RRT83857.1"/>
    <property type="molecule type" value="Genomic_DNA"/>
</dbReference>
<accession>A0A427B5Y3</accession>
<dbReference type="AlphaFoldDB" id="A0A427B5Y3"/>
<dbReference type="Proteomes" id="UP000287651">
    <property type="component" value="Unassembled WGS sequence"/>
</dbReference>